<keyword evidence="3" id="KW-0862">Zinc</keyword>
<feature type="domain" description="GRF-type" evidence="7">
    <location>
        <begin position="15"/>
        <end position="57"/>
    </location>
</feature>
<dbReference type="AlphaFoldDB" id="A0A8X8W3V2"/>
<feature type="region of interest" description="Disordered" evidence="5">
    <location>
        <begin position="90"/>
        <end position="171"/>
    </location>
</feature>
<reference evidence="8" key="2">
    <citation type="submission" date="2020-08" db="EMBL/GenBank/DDBJ databases">
        <title>Plant Genome Project.</title>
        <authorList>
            <person name="Zhang R.-G."/>
        </authorList>
    </citation>
    <scope>NUCLEOTIDE SEQUENCE</scope>
    <source>
        <strain evidence="8">Huo1</strain>
        <tissue evidence="8">Leaf</tissue>
    </source>
</reference>
<keyword evidence="9" id="KW-1185">Reference proteome</keyword>
<keyword evidence="2 4" id="KW-0863">Zinc-finger</keyword>
<feature type="compositionally biased region" description="Acidic residues" evidence="5">
    <location>
        <begin position="133"/>
        <end position="159"/>
    </location>
</feature>
<evidence type="ECO:0000256" key="1">
    <source>
        <dbReference type="ARBA" id="ARBA00022723"/>
    </source>
</evidence>
<reference evidence="8" key="1">
    <citation type="submission" date="2018-01" db="EMBL/GenBank/DDBJ databases">
        <authorList>
            <person name="Mao J.F."/>
        </authorList>
    </citation>
    <scope>NUCLEOTIDE SEQUENCE</scope>
    <source>
        <strain evidence="8">Huo1</strain>
        <tissue evidence="8">Leaf</tissue>
    </source>
</reference>
<evidence type="ECO:0000313" key="8">
    <source>
        <dbReference type="EMBL" id="KAG6387513.1"/>
    </source>
</evidence>
<protein>
    <recommendedName>
        <fullName evidence="7">GRF-type domain-containing protein</fullName>
    </recommendedName>
</protein>
<evidence type="ECO:0000256" key="2">
    <source>
        <dbReference type="ARBA" id="ARBA00022771"/>
    </source>
</evidence>
<dbReference type="EMBL" id="PNBA02000021">
    <property type="protein sequence ID" value="KAG6387513.1"/>
    <property type="molecule type" value="Genomic_DNA"/>
</dbReference>
<evidence type="ECO:0000313" key="9">
    <source>
        <dbReference type="Proteomes" id="UP000298416"/>
    </source>
</evidence>
<keyword evidence="6" id="KW-1133">Transmembrane helix</keyword>
<evidence type="ECO:0000256" key="3">
    <source>
        <dbReference type="ARBA" id="ARBA00022833"/>
    </source>
</evidence>
<keyword evidence="6" id="KW-0472">Membrane</keyword>
<name>A0A8X8W3V2_SALSN</name>
<gene>
    <name evidence="8" type="ORF">SASPL_152705</name>
</gene>
<feature type="transmembrane region" description="Helical" evidence="6">
    <location>
        <begin position="238"/>
        <end position="259"/>
    </location>
</feature>
<dbReference type="InterPro" id="IPR010666">
    <property type="entry name" value="Znf_GRF"/>
</dbReference>
<evidence type="ECO:0000256" key="4">
    <source>
        <dbReference type="PROSITE-ProRule" id="PRU01343"/>
    </source>
</evidence>
<organism evidence="8">
    <name type="scientific">Salvia splendens</name>
    <name type="common">Scarlet sage</name>
    <dbReference type="NCBI Taxonomy" id="180675"/>
    <lineage>
        <taxon>Eukaryota</taxon>
        <taxon>Viridiplantae</taxon>
        <taxon>Streptophyta</taxon>
        <taxon>Embryophyta</taxon>
        <taxon>Tracheophyta</taxon>
        <taxon>Spermatophyta</taxon>
        <taxon>Magnoliopsida</taxon>
        <taxon>eudicotyledons</taxon>
        <taxon>Gunneridae</taxon>
        <taxon>Pentapetalae</taxon>
        <taxon>asterids</taxon>
        <taxon>lamiids</taxon>
        <taxon>Lamiales</taxon>
        <taxon>Lamiaceae</taxon>
        <taxon>Nepetoideae</taxon>
        <taxon>Mentheae</taxon>
        <taxon>Salviinae</taxon>
        <taxon>Salvia</taxon>
        <taxon>Salvia subgen. Calosphace</taxon>
        <taxon>core Calosphace</taxon>
    </lineage>
</organism>
<evidence type="ECO:0000256" key="5">
    <source>
        <dbReference type="SAM" id="MobiDB-lite"/>
    </source>
</evidence>
<keyword evidence="6" id="KW-0812">Transmembrane</keyword>
<evidence type="ECO:0000256" key="6">
    <source>
        <dbReference type="SAM" id="Phobius"/>
    </source>
</evidence>
<dbReference type="Proteomes" id="UP000298416">
    <property type="component" value="Unassembled WGS sequence"/>
</dbReference>
<proteinExistence type="predicted"/>
<evidence type="ECO:0000259" key="7">
    <source>
        <dbReference type="PROSITE" id="PS51999"/>
    </source>
</evidence>
<dbReference type="GO" id="GO:0008270">
    <property type="term" value="F:zinc ion binding"/>
    <property type="evidence" value="ECO:0007669"/>
    <property type="project" value="UniProtKB-KW"/>
</dbReference>
<keyword evidence="1" id="KW-0479">Metal-binding</keyword>
<sequence length="260" mass="28349">MKSHEVHDHDDAPQCRCGQGKMVVRCSGKFANNPGRHYYKCPYNGKHAQSFIWCDEFGTRVQTIKDEGFLHQPPSPDRVEDDLMGFTPDWARRTGLGGRNLPRAAAMKRKSGSKHAAAASKRTKQPRTAAIPVEDEVSSEEDDEMGDESGSDYEDDEEGGGGSAAGAFQVDDGKSPDISIYIGLEGPGRLVCCNIQPELGKRTRAVRGTDTTSEATSPSVICAPYYNTLRMLEWKSNVLIVCTGLLLVMVGILIGKIVLN</sequence>
<comment type="caution">
    <text evidence="8">The sequence shown here is derived from an EMBL/GenBank/DDBJ whole genome shotgun (WGS) entry which is preliminary data.</text>
</comment>
<dbReference type="PROSITE" id="PS51999">
    <property type="entry name" value="ZF_GRF"/>
    <property type="match status" value="1"/>
</dbReference>
<accession>A0A8X8W3V2</accession>